<evidence type="ECO:0000256" key="1">
    <source>
        <dbReference type="SAM" id="Phobius"/>
    </source>
</evidence>
<protein>
    <submittedName>
        <fullName evidence="2">Uncharacterized protein</fullName>
    </submittedName>
</protein>
<comment type="caution">
    <text evidence="2">The sequence shown here is derived from an EMBL/GenBank/DDBJ whole genome shotgun (WGS) entry which is preliminary data.</text>
</comment>
<dbReference type="EMBL" id="JBHSKX010000001">
    <property type="protein sequence ID" value="MFC5366799.1"/>
    <property type="molecule type" value="Genomic_DNA"/>
</dbReference>
<accession>A0ABD5RA04</accession>
<gene>
    <name evidence="2" type="ORF">ACFPJ5_07590</name>
</gene>
<keyword evidence="1" id="KW-0472">Membrane</keyword>
<reference evidence="2 3" key="1">
    <citation type="journal article" date="2019" name="Int. J. Syst. Evol. Microbiol.">
        <title>The Global Catalogue of Microorganisms (GCM) 10K type strain sequencing project: providing services to taxonomists for standard genome sequencing and annotation.</title>
        <authorList>
            <consortium name="The Broad Institute Genomics Platform"/>
            <consortium name="The Broad Institute Genome Sequencing Center for Infectious Disease"/>
            <person name="Wu L."/>
            <person name="Ma J."/>
        </authorList>
    </citation>
    <scope>NUCLEOTIDE SEQUENCE [LARGE SCALE GENOMIC DNA]</scope>
    <source>
        <strain evidence="2 3">CGMCC 1.12237</strain>
    </source>
</reference>
<feature type="transmembrane region" description="Helical" evidence="1">
    <location>
        <begin position="34"/>
        <end position="55"/>
    </location>
</feature>
<evidence type="ECO:0000313" key="3">
    <source>
        <dbReference type="Proteomes" id="UP001596201"/>
    </source>
</evidence>
<organism evidence="2 3">
    <name type="scientific">Salinirubrum litoreum</name>
    <dbReference type="NCBI Taxonomy" id="1126234"/>
    <lineage>
        <taxon>Archaea</taxon>
        <taxon>Methanobacteriati</taxon>
        <taxon>Methanobacteriota</taxon>
        <taxon>Stenosarchaea group</taxon>
        <taxon>Halobacteria</taxon>
        <taxon>Halobacteriales</taxon>
        <taxon>Haloferacaceae</taxon>
        <taxon>Salinirubrum</taxon>
    </lineage>
</organism>
<keyword evidence="1" id="KW-1133">Transmembrane helix</keyword>
<sequence>MSDAGASGMTARRPSRSLLWSVPGLRANAPKRNALVVLCYLLLIALLAELLLLFVV</sequence>
<dbReference type="AlphaFoldDB" id="A0ABD5RA04"/>
<name>A0ABD5RA04_9EURY</name>
<dbReference type="RefSeq" id="WP_227227865.1">
    <property type="nucleotide sequence ID" value="NZ_JAJCVJ010000001.1"/>
</dbReference>
<proteinExistence type="predicted"/>
<keyword evidence="1" id="KW-0812">Transmembrane</keyword>
<evidence type="ECO:0000313" key="2">
    <source>
        <dbReference type="EMBL" id="MFC5366799.1"/>
    </source>
</evidence>
<keyword evidence="3" id="KW-1185">Reference proteome</keyword>
<dbReference type="Proteomes" id="UP001596201">
    <property type="component" value="Unassembled WGS sequence"/>
</dbReference>